<sequence length="71" mass="7672">MEKTFQEPTTTSQFKSDAERQQENAKLAEQGKPQIPGAAGRESVASKDPKEFDTRGGPGSEGNKPIQDPVL</sequence>
<feature type="region of interest" description="Disordered" evidence="1">
    <location>
        <begin position="1"/>
        <end position="71"/>
    </location>
</feature>
<reference evidence="3" key="1">
    <citation type="journal article" date="2013" name="Genome Announc.">
        <title>Draft genome sequence of the basidiomycetous yeast-like fungus Pseudozyma hubeiensis SY62, which produces an abundant amount of the biosurfactant mannosylerythritol lipids.</title>
        <authorList>
            <person name="Konishi M."/>
            <person name="Hatada Y."/>
            <person name="Horiuchi J."/>
        </authorList>
    </citation>
    <scope>NUCLEOTIDE SEQUENCE [LARGE SCALE GENOMIC DNA]</scope>
    <source>
        <strain evidence="3">SY62</strain>
    </source>
</reference>
<protein>
    <submittedName>
        <fullName evidence="2">Uncharacterized protein</fullName>
    </submittedName>
</protein>
<feature type="compositionally biased region" description="Basic and acidic residues" evidence="1">
    <location>
        <begin position="44"/>
        <end position="54"/>
    </location>
</feature>
<keyword evidence="3" id="KW-1185">Reference proteome</keyword>
<evidence type="ECO:0000313" key="3">
    <source>
        <dbReference type="Proteomes" id="UP000014071"/>
    </source>
</evidence>
<dbReference type="GeneID" id="24111266"/>
<name>R9PJY2_PSEHS</name>
<dbReference type="eggNOG" id="ENOG502TKIR">
    <property type="taxonomic scope" value="Eukaryota"/>
</dbReference>
<dbReference type="AlphaFoldDB" id="R9PJY2"/>
<dbReference type="OrthoDB" id="3358841at2759"/>
<accession>R9PJY2</accession>
<dbReference type="EMBL" id="DF238820">
    <property type="protein sequence ID" value="GAC98400.1"/>
    <property type="molecule type" value="Genomic_DNA"/>
</dbReference>
<dbReference type="RefSeq" id="XP_012191987.1">
    <property type="nucleotide sequence ID" value="XM_012336597.1"/>
</dbReference>
<proteinExistence type="predicted"/>
<feature type="compositionally biased region" description="Polar residues" evidence="1">
    <location>
        <begin position="1"/>
        <end position="15"/>
    </location>
</feature>
<evidence type="ECO:0000313" key="2">
    <source>
        <dbReference type="EMBL" id="GAC98400.1"/>
    </source>
</evidence>
<evidence type="ECO:0000256" key="1">
    <source>
        <dbReference type="SAM" id="MobiDB-lite"/>
    </source>
</evidence>
<dbReference type="Proteomes" id="UP000014071">
    <property type="component" value="Unassembled WGS sequence"/>
</dbReference>
<organism evidence="2 3">
    <name type="scientific">Pseudozyma hubeiensis (strain SY62)</name>
    <name type="common">Yeast</name>
    <dbReference type="NCBI Taxonomy" id="1305764"/>
    <lineage>
        <taxon>Eukaryota</taxon>
        <taxon>Fungi</taxon>
        <taxon>Dikarya</taxon>
        <taxon>Basidiomycota</taxon>
        <taxon>Ustilaginomycotina</taxon>
        <taxon>Ustilaginomycetes</taxon>
        <taxon>Ustilaginales</taxon>
        <taxon>Ustilaginaceae</taxon>
        <taxon>Pseudozyma</taxon>
    </lineage>
</organism>
<dbReference type="HOGENOM" id="CLU_2741114_0_0_1"/>
<gene>
    <name evidence="2" type="ORF">PHSY_005994</name>
</gene>